<dbReference type="Proteomes" id="UP000053235">
    <property type="component" value="Unassembled WGS sequence"/>
</dbReference>
<dbReference type="CDD" id="cd02440">
    <property type="entry name" value="AdoMet_MTases"/>
    <property type="match status" value="1"/>
</dbReference>
<accession>A0A0M7AUD4</accession>
<protein>
    <submittedName>
        <fullName evidence="3">Malonyl-CoA O-methyltransferase BioC</fullName>
        <ecNumber evidence="3">2.1.1.197</ecNumber>
    </submittedName>
</protein>
<dbReference type="PANTHER" id="PTHR13090">
    <property type="entry name" value="ARGININE-HYDROXYLASE NDUFAF5, MITOCHONDRIAL"/>
    <property type="match status" value="1"/>
</dbReference>
<gene>
    <name evidence="3" type="primary">bioC</name>
    <name evidence="3" type="ORF">LAX5112_04835</name>
</gene>
<sequence>MTAQPELFDRELLRMRRRTALVNANPGSDFLLKAVAEDLGERLSAITRTFETAIDLGGHCGHVEALLQATGKVKTLYRADLWQPDPQLTAPAFVADDAVLPLKDQSVDLIVSALSLQFVNDLPGTLIQIRRALRPDGLFLATLAGAGTLTELRDCLTRAELELKGGAAARVLPFADTRDLGGLMQRAGFALPVTDMDPLTVRYNSMFDLMADLKAMGAINILRERSRTPLPKTVFLRAAELYSQDYADSDGRVRATFNMVTLLGWAPHSSQQKPLKPGSAQTRLADALGTEEVGLKQD</sequence>
<evidence type="ECO:0000256" key="1">
    <source>
        <dbReference type="ARBA" id="ARBA00022603"/>
    </source>
</evidence>
<dbReference type="STRING" id="388408.LAX5112_04835"/>
<evidence type="ECO:0000313" key="3">
    <source>
        <dbReference type="EMBL" id="CTQ77204.1"/>
    </source>
</evidence>
<dbReference type="Gene3D" id="3.40.50.150">
    <property type="entry name" value="Vaccinia Virus protein VP39"/>
    <property type="match status" value="1"/>
</dbReference>
<dbReference type="InterPro" id="IPR050602">
    <property type="entry name" value="Malonyl-ACP_OMT"/>
</dbReference>
<proteinExistence type="predicted"/>
<evidence type="ECO:0000313" key="4">
    <source>
        <dbReference type="Proteomes" id="UP000053235"/>
    </source>
</evidence>
<dbReference type="Pfam" id="PF13489">
    <property type="entry name" value="Methyltransf_23"/>
    <property type="match status" value="1"/>
</dbReference>
<evidence type="ECO:0000256" key="2">
    <source>
        <dbReference type="ARBA" id="ARBA00022679"/>
    </source>
</evidence>
<keyword evidence="2 3" id="KW-0808">Transferase</keyword>
<dbReference type="GO" id="GO:0102130">
    <property type="term" value="F:malonyl-CoA methyltransferase activity"/>
    <property type="evidence" value="ECO:0007669"/>
    <property type="project" value="UniProtKB-EC"/>
</dbReference>
<dbReference type="SUPFAM" id="SSF53335">
    <property type="entry name" value="S-adenosyl-L-methionine-dependent methyltransferases"/>
    <property type="match status" value="1"/>
</dbReference>
<name>A0A0M7AUD4_9HYPH</name>
<reference evidence="4" key="1">
    <citation type="submission" date="2015-07" db="EMBL/GenBank/DDBJ databases">
        <authorList>
            <person name="Rodrigo-Torres Lidia"/>
            <person name="Arahal R.David."/>
        </authorList>
    </citation>
    <scope>NUCLEOTIDE SEQUENCE [LARGE SCALE GENOMIC DNA]</scope>
    <source>
        <strain evidence="4">CECT 5112</strain>
    </source>
</reference>
<dbReference type="EC" id="2.1.1.197" evidence="3"/>
<keyword evidence="4" id="KW-1185">Reference proteome</keyword>
<organism evidence="3 4">
    <name type="scientific">Roseibium alexandrii</name>
    <dbReference type="NCBI Taxonomy" id="388408"/>
    <lineage>
        <taxon>Bacteria</taxon>
        <taxon>Pseudomonadati</taxon>
        <taxon>Pseudomonadota</taxon>
        <taxon>Alphaproteobacteria</taxon>
        <taxon>Hyphomicrobiales</taxon>
        <taxon>Stappiaceae</taxon>
        <taxon>Roseibium</taxon>
    </lineage>
</organism>
<dbReference type="EMBL" id="CXWD01000032">
    <property type="protein sequence ID" value="CTQ77204.1"/>
    <property type="molecule type" value="Genomic_DNA"/>
</dbReference>
<dbReference type="PANTHER" id="PTHR13090:SF1">
    <property type="entry name" value="ARGININE-HYDROXYLASE NDUFAF5, MITOCHONDRIAL"/>
    <property type="match status" value="1"/>
</dbReference>
<dbReference type="AlphaFoldDB" id="A0A0M7AUD4"/>
<dbReference type="GO" id="GO:0032259">
    <property type="term" value="P:methylation"/>
    <property type="evidence" value="ECO:0007669"/>
    <property type="project" value="UniProtKB-KW"/>
</dbReference>
<dbReference type="InterPro" id="IPR029063">
    <property type="entry name" value="SAM-dependent_MTases_sf"/>
</dbReference>
<keyword evidence="1 3" id="KW-0489">Methyltransferase</keyword>